<gene>
    <name evidence="2" type="ORF">PENTCL1PPCAC_22188</name>
</gene>
<evidence type="ECO:0000313" key="3">
    <source>
        <dbReference type="Proteomes" id="UP001432027"/>
    </source>
</evidence>
<dbReference type="EMBL" id="BTSX01000005">
    <property type="protein sequence ID" value="GMT00014.1"/>
    <property type="molecule type" value="Genomic_DNA"/>
</dbReference>
<feature type="chain" id="PRO_5043652492" description="C6 domain-containing protein" evidence="1">
    <location>
        <begin position="26"/>
        <end position="131"/>
    </location>
</feature>
<keyword evidence="1" id="KW-0732">Signal</keyword>
<comment type="caution">
    <text evidence="2">The sequence shown here is derived from an EMBL/GenBank/DDBJ whole genome shotgun (WGS) entry which is preliminary data.</text>
</comment>
<sequence>GARLSLPLLTTTLIILSFLVANVQACIPMTPNSPGIPAEVACTKCSDTLLTFGMVGNGRWDKSEDSNGACAVGIFTCNGNTAEIHYFANADFTQMLGFANNPAVLKLDCNGAGTQWQKAGTTVKSARCMAT</sequence>
<dbReference type="PANTHER" id="PTHR21629:SF5">
    <property type="entry name" value="C6 DOMAIN-CONTAINING PROTEIN"/>
    <property type="match status" value="1"/>
</dbReference>
<feature type="non-terminal residue" evidence="2">
    <location>
        <position position="1"/>
    </location>
</feature>
<accession>A0AAV5U0Q2</accession>
<evidence type="ECO:0000256" key="1">
    <source>
        <dbReference type="SAM" id="SignalP"/>
    </source>
</evidence>
<reference evidence="2" key="1">
    <citation type="submission" date="2023-10" db="EMBL/GenBank/DDBJ databases">
        <title>Genome assembly of Pristionchus species.</title>
        <authorList>
            <person name="Yoshida K."/>
            <person name="Sommer R.J."/>
        </authorList>
    </citation>
    <scope>NUCLEOTIDE SEQUENCE</scope>
    <source>
        <strain evidence="2">RS0144</strain>
    </source>
</reference>
<evidence type="ECO:0008006" key="4">
    <source>
        <dbReference type="Google" id="ProtNLM"/>
    </source>
</evidence>
<dbReference type="AlphaFoldDB" id="A0AAV5U0Q2"/>
<feature type="signal peptide" evidence="1">
    <location>
        <begin position="1"/>
        <end position="25"/>
    </location>
</feature>
<organism evidence="2 3">
    <name type="scientific">Pristionchus entomophagus</name>
    <dbReference type="NCBI Taxonomy" id="358040"/>
    <lineage>
        <taxon>Eukaryota</taxon>
        <taxon>Metazoa</taxon>
        <taxon>Ecdysozoa</taxon>
        <taxon>Nematoda</taxon>
        <taxon>Chromadorea</taxon>
        <taxon>Rhabditida</taxon>
        <taxon>Rhabditina</taxon>
        <taxon>Diplogasteromorpha</taxon>
        <taxon>Diplogasteroidea</taxon>
        <taxon>Neodiplogasteridae</taxon>
        <taxon>Pristionchus</taxon>
    </lineage>
</organism>
<dbReference type="PANTHER" id="PTHR21629">
    <property type="entry name" value="C6 DOMAIN-CONTAINING PROTEIN"/>
    <property type="match status" value="1"/>
</dbReference>
<dbReference type="Proteomes" id="UP001432027">
    <property type="component" value="Unassembled WGS sequence"/>
</dbReference>
<protein>
    <recommendedName>
        <fullName evidence="4">C6 domain-containing protein</fullName>
    </recommendedName>
</protein>
<name>A0AAV5U0Q2_9BILA</name>
<keyword evidence="3" id="KW-1185">Reference proteome</keyword>
<evidence type="ECO:0000313" key="2">
    <source>
        <dbReference type="EMBL" id="GMT00014.1"/>
    </source>
</evidence>
<proteinExistence type="predicted"/>